<evidence type="ECO:0000256" key="2">
    <source>
        <dbReference type="ARBA" id="ARBA00002901"/>
    </source>
</evidence>
<evidence type="ECO:0000256" key="3">
    <source>
        <dbReference type="ARBA" id="ARBA00005046"/>
    </source>
</evidence>
<dbReference type="Gene3D" id="3.40.980.10">
    <property type="entry name" value="MoaB/Mog-like domain"/>
    <property type="match status" value="1"/>
</dbReference>
<keyword evidence="10 13" id="KW-0460">Magnesium</keyword>
<dbReference type="HOGENOM" id="CLU_010186_7_0_6"/>
<dbReference type="Pfam" id="PF03454">
    <property type="entry name" value="MoeA_C"/>
    <property type="match status" value="1"/>
</dbReference>
<comment type="function">
    <text evidence="2 13">Catalyzes the insertion of molybdate into adenylated molybdopterin with the concomitant release of AMP.</text>
</comment>
<evidence type="ECO:0000256" key="12">
    <source>
        <dbReference type="ARBA" id="ARBA00047317"/>
    </source>
</evidence>
<evidence type="ECO:0000256" key="6">
    <source>
        <dbReference type="ARBA" id="ARBA00021108"/>
    </source>
</evidence>
<dbReference type="GO" id="GO:0046872">
    <property type="term" value="F:metal ion binding"/>
    <property type="evidence" value="ECO:0007669"/>
    <property type="project" value="UniProtKB-UniRule"/>
</dbReference>
<evidence type="ECO:0000256" key="11">
    <source>
        <dbReference type="ARBA" id="ARBA00023150"/>
    </source>
</evidence>
<dbReference type="Gene3D" id="2.40.340.10">
    <property type="entry name" value="MoeA, C-terminal, domain IV"/>
    <property type="match status" value="1"/>
</dbReference>
<organism evidence="15 16">
    <name type="scientific">Pantoea ananatis (strain LMG 20103)</name>
    <dbReference type="NCBI Taxonomy" id="706191"/>
    <lineage>
        <taxon>Bacteria</taxon>
        <taxon>Pseudomonadati</taxon>
        <taxon>Pseudomonadota</taxon>
        <taxon>Gammaproteobacteria</taxon>
        <taxon>Enterobacterales</taxon>
        <taxon>Erwiniaceae</taxon>
        <taxon>Pantoea</taxon>
    </lineage>
</organism>
<comment type="catalytic activity">
    <reaction evidence="12">
        <text>adenylyl-molybdopterin + molybdate = Mo-molybdopterin + AMP + H(+)</text>
        <dbReference type="Rhea" id="RHEA:35047"/>
        <dbReference type="ChEBI" id="CHEBI:15378"/>
        <dbReference type="ChEBI" id="CHEBI:36264"/>
        <dbReference type="ChEBI" id="CHEBI:62727"/>
        <dbReference type="ChEBI" id="CHEBI:71302"/>
        <dbReference type="ChEBI" id="CHEBI:456215"/>
        <dbReference type="EC" id="2.10.1.1"/>
    </reaction>
</comment>
<keyword evidence="9 13" id="KW-0479">Metal-binding</keyword>
<dbReference type="UniPathway" id="UPA00344"/>
<dbReference type="NCBIfam" id="NF007960">
    <property type="entry name" value="PRK10680.1"/>
    <property type="match status" value="1"/>
</dbReference>
<dbReference type="NCBIfam" id="NF045515">
    <property type="entry name" value="Glp_gephyrin"/>
    <property type="match status" value="1"/>
</dbReference>
<evidence type="ECO:0000256" key="4">
    <source>
        <dbReference type="ARBA" id="ARBA00010763"/>
    </source>
</evidence>
<dbReference type="Proteomes" id="UP000001702">
    <property type="component" value="Chromosome"/>
</dbReference>
<dbReference type="InterPro" id="IPR001453">
    <property type="entry name" value="MoaB/Mog_dom"/>
</dbReference>
<dbReference type="InterPro" id="IPR036688">
    <property type="entry name" value="MoeA_C_domain_IV_sf"/>
</dbReference>
<dbReference type="EC" id="2.10.1.1" evidence="5 13"/>
<dbReference type="CDD" id="cd00887">
    <property type="entry name" value="MoeA"/>
    <property type="match status" value="1"/>
</dbReference>
<dbReference type="GO" id="GO:0005829">
    <property type="term" value="C:cytosol"/>
    <property type="evidence" value="ECO:0007669"/>
    <property type="project" value="TreeGrafter"/>
</dbReference>
<keyword evidence="8 13" id="KW-0808">Transferase</keyword>
<comment type="similarity">
    <text evidence="4 13">Belongs to the MoeA family.</text>
</comment>
<accession>D4GNB0</accession>
<dbReference type="GO" id="GO:0006777">
    <property type="term" value="P:Mo-molybdopterin cofactor biosynthetic process"/>
    <property type="evidence" value="ECO:0007669"/>
    <property type="project" value="UniProtKB-UniRule"/>
</dbReference>
<gene>
    <name evidence="15" type="primary">moeA</name>
    <name evidence="15" type="ordered locus">PANA_1294</name>
</gene>
<dbReference type="Gene3D" id="2.170.190.11">
    <property type="entry name" value="Molybdopterin biosynthesis moea protein, domain 3"/>
    <property type="match status" value="1"/>
</dbReference>
<dbReference type="InterPro" id="IPR036135">
    <property type="entry name" value="MoeA_linker/N_sf"/>
</dbReference>
<dbReference type="PANTHER" id="PTHR10192:SF5">
    <property type="entry name" value="GEPHYRIN"/>
    <property type="match status" value="1"/>
</dbReference>
<dbReference type="GO" id="GO:0061599">
    <property type="term" value="F:molybdopterin molybdotransferase activity"/>
    <property type="evidence" value="ECO:0007669"/>
    <property type="project" value="UniProtKB-UniRule"/>
</dbReference>
<dbReference type="FunFam" id="2.40.340.10:FF:000003">
    <property type="entry name" value="Molybdopterin molybdenumtransferase"/>
    <property type="match status" value="1"/>
</dbReference>
<evidence type="ECO:0000256" key="13">
    <source>
        <dbReference type="RuleBase" id="RU365090"/>
    </source>
</evidence>
<evidence type="ECO:0000256" key="5">
    <source>
        <dbReference type="ARBA" id="ARBA00013269"/>
    </source>
</evidence>
<evidence type="ECO:0000313" key="16">
    <source>
        <dbReference type="Proteomes" id="UP000001702"/>
    </source>
</evidence>
<dbReference type="SUPFAM" id="SSF63882">
    <property type="entry name" value="MoeA N-terminal region -like"/>
    <property type="match status" value="1"/>
</dbReference>
<feature type="domain" description="MoaB/Mog" evidence="14">
    <location>
        <begin position="208"/>
        <end position="345"/>
    </location>
</feature>
<keyword evidence="11 13" id="KW-0501">Molybdenum cofactor biosynthesis</keyword>
<evidence type="ECO:0000313" key="15">
    <source>
        <dbReference type="EMBL" id="ADD76461.1"/>
    </source>
</evidence>
<protein>
    <recommendedName>
        <fullName evidence="6 13">Molybdopterin molybdenumtransferase</fullName>
        <ecNumber evidence="5 13">2.10.1.1</ecNumber>
    </recommendedName>
</protein>
<evidence type="ECO:0000256" key="7">
    <source>
        <dbReference type="ARBA" id="ARBA00022505"/>
    </source>
</evidence>
<dbReference type="NCBIfam" id="TIGR00177">
    <property type="entry name" value="molyb_syn"/>
    <property type="match status" value="1"/>
</dbReference>
<dbReference type="Gene3D" id="3.90.105.10">
    <property type="entry name" value="Molybdopterin biosynthesis moea protein, domain 2"/>
    <property type="match status" value="1"/>
</dbReference>
<dbReference type="SMART" id="SM00852">
    <property type="entry name" value="MoCF_biosynth"/>
    <property type="match status" value="1"/>
</dbReference>
<dbReference type="EMBL" id="CP001875">
    <property type="protein sequence ID" value="ADD76461.1"/>
    <property type="molecule type" value="Genomic_DNA"/>
</dbReference>
<dbReference type="eggNOG" id="COG0303">
    <property type="taxonomic scope" value="Bacteria"/>
</dbReference>
<dbReference type="FunFam" id="2.170.190.11:FF:000001">
    <property type="entry name" value="Molybdopterin molybdenumtransferase"/>
    <property type="match status" value="1"/>
</dbReference>
<keyword evidence="16" id="KW-1185">Reference proteome</keyword>
<comment type="pathway">
    <text evidence="3 13">Cofactor biosynthesis; molybdopterin biosynthesis.</text>
</comment>
<evidence type="ECO:0000256" key="8">
    <source>
        <dbReference type="ARBA" id="ARBA00022679"/>
    </source>
</evidence>
<dbReference type="Pfam" id="PF00994">
    <property type="entry name" value="MoCF_biosynth"/>
    <property type="match status" value="1"/>
</dbReference>
<dbReference type="InterPro" id="IPR008284">
    <property type="entry name" value="MoCF_biosynth_CS"/>
</dbReference>
<dbReference type="AlphaFoldDB" id="D4GNB0"/>
<dbReference type="InterPro" id="IPR038987">
    <property type="entry name" value="MoeA-like"/>
</dbReference>
<reference evidence="15 16" key="1">
    <citation type="journal article" date="2010" name="J. Bacteriol.">
        <title>Genome sequence of Pantoea ananatis LMG20103, the causative agent of Eucalyptus blight and dieback.</title>
        <authorList>
            <person name="De Maayer P."/>
            <person name="Chan W.Y."/>
            <person name="Venter S.N."/>
            <person name="Toth I.K."/>
            <person name="Birch P.R."/>
            <person name="Joubert F."/>
            <person name="Coutinho T.A."/>
        </authorList>
    </citation>
    <scope>NUCLEOTIDE SEQUENCE [LARGE SCALE GENOMIC DNA]</scope>
    <source>
        <strain evidence="15 16">LMG 20103</strain>
    </source>
</reference>
<sequence length="437" mass="46519">MPYADVTLKGKVTIIDSPCNRQAENRMESFTAGLISLEDAQQKMLASLTPITDSLELSLPDAAGRITACAVTSPIDVPPFNNSAMDGYAVRLADIESNQPLPVAGKAFAGAPFSGEWPAGSVIRIMTGAPVPAGCDAVVMQEETRLQDEKVIITAPVNAGQNIRLTGDDIRAGHQVLAAGVRLGAAELPLLASLGIATVRVLRKLRVAIFSTGDELQPVGQPLAVGQIYDTNRFAISLMLHKLGCEVIDLGIIKDDPAALRAAFTEADRQADVVISTGGVSVGEADFTKTMLEELGVIRFWKLAMKPGKPFAFGRLANSWFCGLPGNPVSAVVTFYQLVQPLLSTLTGQTAAALPPRQRVRTATALKKSPGRLDFQRGVLRQNSQGEPEVVSTGAQGSHVYSSFSQANCFIVLERDRGPVEAGEWVDVEPFNTLLEG</sequence>
<dbReference type="FunFam" id="3.40.980.10:FF:000004">
    <property type="entry name" value="Molybdopterin molybdenumtransferase"/>
    <property type="match status" value="1"/>
</dbReference>
<dbReference type="InterPro" id="IPR005111">
    <property type="entry name" value="MoeA_C_domain_IV"/>
</dbReference>
<dbReference type="KEGG" id="pam:PANA_1294"/>
<evidence type="ECO:0000256" key="10">
    <source>
        <dbReference type="ARBA" id="ARBA00022842"/>
    </source>
</evidence>
<dbReference type="InterPro" id="IPR005110">
    <property type="entry name" value="MoeA_linker/N"/>
</dbReference>
<comment type="cofactor">
    <cofactor evidence="1 13">
        <name>Mg(2+)</name>
        <dbReference type="ChEBI" id="CHEBI:18420"/>
    </cofactor>
</comment>
<evidence type="ECO:0000256" key="9">
    <source>
        <dbReference type="ARBA" id="ARBA00022723"/>
    </source>
</evidence>
<dbReference type="Pfam" id="PF03453">
    <property type="entry name" value="MoeA_N"/>
    <property type="match status" value="1"/>
</dbReference>
<dbReference type="PROSITE" id="PS01079">
    <property type="entry name" value="MOCF_BIOSYNTHESIS_2"/>
    <property type="match status" value="1"/>
</dbReference>
<dbReference type="PANTHER" id="PTHR10192">
    <property type="entry name" value="MOLYBDOPTERIN BIOSYNTHESIS PROTEIN"/>
    <property type="match status" value="1"/>
</dbReference>
<dbReference type="SUPFAM" id="SSF63867">
    <property type="entry name" value="MoeA C-terminal domain-like"/>
    <property type="match status" value="1"/>
</dbReference>
<keyword evidence="7 13" id="KW-0500">Molybdenum</keyword>
<evidence type="ECO:0000259" key="14">
    <source>
        <dbReference type="SMART" id="SM00852"/>
    </source>
</evidence>
<proteinExistence type="inferred from homology"/>
<dbReference type="InterPro" id="IPR036425">
    <property type="entry name" value="MoaB/Mog-like_dom_sf"/>
</dbReference>
<dbReference type="STRING" id="706191.PANA_1294"/>
<evidence type="ECO:0000256" key="1">
    <source>
        <dbReference type="ARBA" id="ARBA00001946"/>
    </source>
</evidence>
<dbReference type="SUPFAM" id="SSF53218">
    <property type="entry name" value="Molybdenum cofactor biosynthesis proteins"/>
    <property type="match status" value="1"/>
</dbReference>
<name>D4GNB0_PANAM</name>